<organism evidence="1 2">
    <name type="scientific">Panagrellus redivivus</name>
    <name type="common">Microworm</name>
    <dbReference type="NCBI Taxonomy" id="6233"/>
    <lineage>
        <taxon>Eukaryota</taxon>
        <taxon>Metazoa</taxon>
        <taxon>Ecdysozoa</taxon>
        <taxon>Nematoda</taxon>
        <taxon>Chromadorea</taxon>
        <taxon>Rhabditida</taxon>
        <taxon>Tylenchina</taxon>
        <taxon>Panagrolaimomorpha</taxon>
        <taxon>Panagrolaimoidea</taxon>
        <taxon>Panagrolaimidae</taxon>
        <taxon>Panagrellus</taxon>
    </lineage>
</organism>
<protein>
    <submittedName>
        <fullName evidence="2">Uncharacterized protein</fullName>
    </submittedName>
</protein>
<proteinExistence type="predicted"/>
<dbReference type="Proteomes" id="UP000492821">
    <property type="component" value="Unassembled WGS sequence"/>
</dbReference>
<reference evidence="2" key="2">
    <citation type="submission" date="2020-10" db="UniProtKB">
        <authorList>
            <consortium name="WormBaseParasite"/>
        </authorList>
    </citation>
    <scope>IDENTIFICATION</scope>
</reference>
<dbReference type="WBParaSite" id="Pan_g12157.t1">
    <property type="protein sequence ID" value="Pan_g12157.t1"/>
    <property type="gene ID" value="Pan_g12157"/>
</dbReference>
<evidence type="ECO:0000313" key="1">
    <source>
        <dbReference type="Proteomes" id="UP000492821"/>
    </source>
</evidence>
<name>A0A7E4UTD9_PANRE</name>
<sequence length="250" mass="27938">MHDASTPSTAQDHHYHHHHRNPITTCDDVDYDLLVWGNHNNHNTTNFASPVSSRLHHDPCQCGAAEVTTPFRLLRRVATTTIPATSCCCRRLGLIETTTTTTTTSNTASLRRDGGKATSVYLSRENTGRRLLCDPERAIIDRSSVLSDHHRRQPAPIHSRCSDTLLLLPLRVDPSVALRNERVRACESVCPRPRPLPCFRITPSSTSTSTLFVNPNHLGLRLLRRRRRRLGNNSNSEKTTSVLVVGCETS</sequence>
<accession>A0A7E4UTD9</accession>
<keyword evidence="1" id="KW-1185">Reference proteome</keyword>
<reference evidence="1" key="1">
    <citation type="journal article" date="2013" name="Genetics">
        <title>The draft genome and transcriptome of Panagrellus redivivus are shaped by the harsh demands of a free-living lifestyle.</title>
        <authorList>
            <person name="Srinivasan J."/>
            <person name="Dillman A.R."/>
            <person name="Macchietto M.G."/>
            <person name="Heikkinen L."/>
            <person name="Lakso M."/>
            <person name="Fracchia K.M."/>
            <person name="Antoshechkin I."/>
            <person name="Mortazavi A."/>
            <person name="Wong G."/>
            <person name="Sternberg P.W."/>
        </authorList>
    </citation>
    <scope>NUCLEOTIDE SEQUENCE [LARGE SCALE GENOMIC DNA]</scope>
    <source>
        <strain evidence="1">MT8872</strain>
    </source>
</reference>
<dbReference type="AlphaFoldDB" id="A0A7E4UTD9"/>
<evidence type="ECO:0000313" key="2">
    <source>
        <dbReference type="WBParaSite" id="Pan_g12157.t1"/>
    </source>
</evidence>